<evidence type="ECO:0000256" key="1">
    <source>
        <dbReference type="SAM" id="MobiDB-lite"/>
    </source>
</evidence>
<reference evidence="2 3" key="1">
    <citation type="journal article" date="2014" name="Nat. Commun.">
        <title>Klebsormidium flaccidum genome reveals primary factors for plant terrestrial adaptation.</title>
        <authorList>
            <person name="Hori K."/>
            <person name="Maruyama F."/>
            <person name="Fujisawa T."/>
            <person name="Togashi T."/>
            <person name="Yamamoto N."/>
            <person name="Seo M."/>
            <person name="Sato S."/>
            <person name="Yamada T."/>
            <person name="Mori H."/>
            <person name="Tajima N."/>
            <person name="Moriyama T."/>
            <person name="Ikeuchi M."/>
            <person name="Watanabe M."/>
            <person name="Wada H."/>
            <person name="Kobayashi K."/>
            <person name="Saito M."/>
            <person name="Masuda T."/>
            <person name="Sasaki-Sekimoto Y."/>
            <person name="Mashiguchi K."/>
            <person name="Awai K."/>
            <person name="Shimojima M."/>
            <person name="Masuda S."/>
            <person name="Iwai M."/>
            <person name="Nobusawa T."/>
            <person name="Narise T."/>
            <person name="Kondo S."/>
            <person name="Saito H."/>
            <person name="Sato R."/>
            <person name="Murakawa M."/>
            <person name="Ihara Y."/>
            <person name="Oshima-Yamada Y."/>
            <person name="Ohtaka K."/>
            <person name="Satoh M."/>
            <person name="Sonobe K."/>
            <person name="Ishii M."/>
            <person name="Ohtani R."/>
            <person name="Kanamori-Sato M."/>
            <person name="Honoki R."/>
            <person name="Miyazaki D."/>
            <person name="Mochizuki H."/>
            <person name="Umetsu J."/>
            <person name="Higashi K."/>
            <person name="Shibata D."/>
            <person name="Kamiya Y."/>
            <person name="Sato N."/>
            <person name="Nakamura Y."/>
            <person name="Tabata S."/>
            <person name="Ida S."/>
            <person name="Kurokawa K."/>
            <person name="Ohta H."/>
        </authorList>
    </citation>
    <scope>NUCLEOTIDE SEQUENCE [LARGE SCALE GENOMIC DNA]</scope>
    <source>
        <strain evidence="2 3">NIES-2285</strain>
    </source>
</reference>
<accession>A0A1Y1IPI7</accession>
<dbReference type="EMBL" id="DF238101">
    <property type="protein sequence ID" value="GAQ92815.1"/>
    <property type="molecule type" value="Genomic_DNA"/>
</dbReference>
<evidence type="ECO:0000313" key="3">
    <source>
        <dbReference type="Proteomes" id="UP000054558"/>
    </source>
</evidence>
<dbReference type="Proteomes" id="UP000054558">
    <property type="component" value="Unassembled WGS sequence"/>
</dbReference>
<dbReference type="AlphaFoldDB" id="A0A1Y1IPI7"/>
<evidence type="ECO:0000313" key="2">
    <source>
        <dbReference type="EMBL" id="GAQ92815.1"/>
    </source>
</evidence>
<proteinExistence type="predicted"/>
<gene>
    <name evidence="2" type="ORF">KFL_011520010</name>
</gene>
<keyword evidence="3" id="KW-1185">Reference proteome</keyword>
<organism evidence="2 3">
    <name type="scientific">Klebsormidium nitens</name>
    <name type="common">Green alga</name>
    <name type="synonym">Ulothrix nitens</name>
    <dbReference type="NCBI Taxonomy" id="105231"/>
    <lineage>
        <taxon>Eukaryota</taxon>
        <taxon>Viridiplantae</taxon>
        <taxon>Streptophyta</taxon>
        <taxon>Klebsormidiophyceae</taxon>
        <taxon>Klebsormidiales</taxon>
        <taxon>Klebsormidiaceae</taxon>
        <taxon>Klebsormidium</taxon>
    </lineage>
</organism>
<feature type="region of interest" description="Disordered" evidence="1">
    <location>
        <begin position="1"/>
        <end position="48"/>
    </location>
</feature>
<name>A0A1Y1IPI7_KLENI</name>
<protein>
    <submittedName>
        <fullName evidence="2">Uncharacterized protein</fullName>
    </submittedName>
</protein>
<sequence length="433" mass="48909">MQNQRASLSTGGFSSQSAFQTPSRQQTSVSEANVEQGPETTSPLKKRTDISPRHYFETLLASPMFKRANLDSAAKEDHGIKQWLLHNIVWFFIVKKGLADLTNLYAGKQDGIIINKLFKPKEATDVEPQQTGVRSANGLVVDAPTLERLANASSSGRSIRQQHSHIAQQVHGILDKKRAKSAQLANTFRDGDPGDKGLRRRFLVLNERFLSPDERQFSFAKEWATVHDRGVDPEAKRLFAVFETENIEEFNFLVGPMLEGEYGVAPWSTQIKVLPQTPASHNFSSEEEAAAPAATELPFCTFDLEDRVEVRVSRPFCPFETKKEVTLQECDELEDAIPPKNLLILGGKMPEYLDYDFDKFEQGLQHKRKYDEISTTNFPVSDWRNEISLPYSIDRSESKRSIQAGAFVISFKKRPLAEKRKLILNADDDSDND</sequence>
<feature type="compositionally biased region" description="Polar residues" evidence="1">
    <location>
        <begin position="1"/>
        <end position="43"/>
    </location>
</feature>